<gene>
    <name evidence="1" type="ORF">SI7747_11014115</name>
</gene>
<dbReference type="FunFam" id="3.30.70.270:FF:000020">
    <property type="entry name" value="Transposon Tf2-6 polyprotein-like Protein"/>
    <property type="match status" value="1"/>
</dbReference>
<evidence type="ECO:0000313" key="2">
    <source>
        <dbReference type="Proteomes" id="UP001189122"/>
    </source>
</evidence>
<proteinExistence type="predicted"/>
<dbReference type="InterPro" id="IPR043502">
    <property type="entry name" value="DNA/RNA_pol_sf"/>
</dbReference>
<dbReference type="InterPro" id="IPR043128">
    <property type="entry name" value="Rev_trsase/Diguanyl_cyclase"/>
</dbReference>
<name>A0A7I8JCK2_SPIIN</name>
<dbReference type="EMBL" id="LR743598">
    <property type="protein sequence ID" value="CAA2628473.1"/>
    <property type="molecule type" value="Genomic_DNA"/>
</dbReference>
<accession>A0A7I8JCK2</accession>
<sequence>MNTKKCQFQQPQLEYLGHWISARVFMDKRKNSAIWDWPTPKNLKALQGFLGLTDYYHIFVKCYATLSLPLTRLLRKKYFRWESDAQEAFNKLKVAITSRLVLALPNFSQTFIKEHIDQPHGN</sequence>
<dbReference type="Proteomes" id="UP001189122">
    <property type="component" value="Unassembled WGS sequence"/>
</dbReference>
<dbReference type="AlphaFoldDB" id="A0A7I8JCK2"/>
<organism evidence="1">
    <name type="scientific">Spirodela intermedia</name>
    <name type="common">Intermediate duckweed</name>
    <dbReference type="NCBI Taxonomy" id="51605"/>
    <lineage>
        <taxon>Eukaryota</taxon>
        <taxon>Viridiplantae</taxon>
        <taxon>Streptophyta</taxon>
        <taxon>Embryophyta</taxon>
        <taxon>Tracheophyta</taxon>
        <taxon>Spermatophyta</taxon>
        <taxon>Magnoliopsida</taxon>
        <taxon>Liliopsida</taxon>
        <taxon>Araceae</taxon>
        <taxon>Lemnoideae</taxon>
        <taxon>Spirodela</taxon>
    </lineage>
</organism>
<keyword evidence="2" id="KW-1185">Reference proteome</keyword>
<dbReference type="PANTHER" id="PTHR33064:SF40">
    <property type="entry name" value="REVERSE TRANSCRIPTASE_RETROTRANSPOSON-DERIVED PROTEIN RNASE H-LIKE DOMAIN-CONTAINING PROTEIN"/>
    <property type="match status" value="1"/>
</dbReference>
<dbReference type="Gene3D" id="3.30.70.270">
    <property type="match status" value="1"/>
</dbReference>
<dbReference type="PANTHER" id="PTHR33064">
    <property type="entry name" value="POL PROTEIN"/>
    <property type="match status" value="1"/>
</dbReference>
<protein>
    <submittedName>
        <fullName evidence="1">Uncharacterized protein</fullName>
    </submittedName>
</protein>
<dbReference type="EMBL" id="CACRZD030000011">
    <property type="protein sequence ID" value="CAA6667721.1"/>
    <property type="molecule type" value="Genomic_DNA"/>
</dbReference>
<evidence type="ECO:0000313" key="1">
    <source>
        <dbReference type="EMBL" id="CAA2628473.1"/>
    </source>
</evidence>
<reference evidence="1 2" key="1">
    <citation type="submission" date="2019-12" db="EMBL/GenBank/DDBJ databases">
        <authorList>
            <person name="Scholz U."/>
            <person name="Mascher M."/>
            <person name="Fiebig A."/>
        </authorList>
    </citation>
    <scope>NUCLEOTIDE SEQUENCE</scope>
</reference>
<dbReference type="SUPFAM" id="SSF56672">
    <property type="entry name" value="DNA/RNA polymerases"/>
    <property type="match status" value="1"/>
</dbReference>
<dbReference type="InterPro" id="IPR051320">
    <property type="entry name" value="Viral_Replic_Matur_Polypro"/>
</dbReference>